<accession>A0A366MVM7</accession>
<dbReference type="Proteomes" id="UP000252669">
    <property type="component" value="Unassembled WGS sequence"/>
</dbReference>
<evidence type="ECO:0000313" key="2">
    <source>
        <dbReference type="Proteomes" id="UP000252669"/>
    </source>
</evidence>
<sequence>MDINAINSANNIQNLNHLNNNSNVSINKAQLKYSVEDFNNVSSENLNVSRSSILKSEFSQDIQSLNDGIAKSQIAQNSMDKLQGFLKNIENKLENSQNVDDKNELKKSINQDLREFNQIAFDTKYKGENLIANRFNDNQESIEVSSNNNIYSIEKPNIANFTNKIFDVVNNGNLDNEQDVQNALNTISNTSNQLEGLSNQFVEFSKQLQSDAKNQIIEQNFNQTINFGRESSDFSKSNINVNAGYLAAAQANIIQEQSVRLLS</sequence>
<keyword evidence="2" id="KW-1185">Reference proteome</keyword>
<organism evidence="1 2">
    <name type="scientific">Aliarcobacter vitoriensis</name>
    <dbReference type="NCBI Taxonomy" id="2011099"/>
    <lineage>
        <taxon>Bacteria</taxon>
        <taxon>Pseudomonadati</taxon>
        <taxon>Campylobacterota</taxon>
        <taxon>Epsilonproteobacteria</taxon>
        <taxon>Campylobacterales</taxon>
        <taxon>Arcobacteraceae</taxon>
        <taxon>Aliarcobacter</taxon>
    </lineage>
</organism>
<dbReference type="AlphaFoldDB" id="A0A366MVM7"/>
<reference evidence="1 2" key="1">
    <citation type="submission" date="2017-10" db="EMBL/GenBank/DDBJ databases">
        <title>Genomics of the genus Arcobacter.</title>
        <authorList>
            <person name="Perez-Cataluna A."/>
            <person name="Figueras M.J."/>
        </authorList>
    </citation>
    <scope>NUCLEOTIDE SEQUENCE [LARGE SCALE GENOMIC DNA]</scope>
    <source>
        <strain evidence="1 2">CECT 9230</strain>
    </source>
</reference>
<dbReference type="OrthoDB" id="5365400at2"/>
<dbReference type="EMBL" id="PDKB01000002">
    <property type="protein sequence ID" value="RBQ29923.1"/>
    <property type="molecule type" value="Genomic_DNA"/>
</dbReference>
<dbReference type="RefSeq" id="WP_113892554.1">
    <property type="nucleotide sequence ID" value="NZ_JANJGA010000003.1"/>
</dbReference>
<comment type="caution">
    <text evidence="1">The sequence shown here is derived from an EMBL/GenBank/DDBJ whole genome shotgun (WGS) entry which is preliminary data.</text>
</comment>
<evidence type="ECO:0000313" key="1">
    <source>
        <dbReference type="EMBL" id="RBQ29923.1"/>
    </source>
</evidence>
<proteinExistence type="predicted"/>
<protein>
    <recommendedName>
        <fullName evidence="3">Flagellin</fullName>
    </recommendedName>
</protein>
<evidence type="ECO:0008006" key="3">
    <source>
        <dbReference type="Google" id="ProtNLM"/>
    </source>
</evidence>
<dbReference type="Gene3D" id="1.20.1330.10">
    <property type="entry name" value="f41 fragment of flagellin, N-terminal domain"/>
    <property type="match status" value="1"/>
</dbReference>
<gene>
    <name evidence="1" type="ORF">CRU91_01195</name>
</gene>
<name>A0A366MVM7_9BACT</name>